<feature type="transmembrane region" description="Helical" evidence="1">
    <location>
        <begin position="322"/>
        <end position="344"/>
    </location>
</feature>
<reference evidence="3 4" key="1">
    <citation type="submission" date="2021-01" db="EMBL/GenBank/DDBJ databases">
        <title>C459-1 draft genome sequence.</title>
        <authorList>
            <person name="Zhang X.-F."/>
        </authorList>
    </citation>
    <scope>NUCLEOTIDE SEQUENCE [LARGE SCALE GENOMIC DNA]</scope>
    <source>
        <strain evidence="4">C459-1</strain>
    </source>
</reference>
<keyword evidence="1" id="KW-0472">Membrane</keyword>
<comment type="caution">
    <text evidence="3">The sequence shown here is derived from an EMBL/GenBank/DDBJ whole genome shotgun (WGS) entry which is preliminary data.</text>
</comment>
<proteinExistence type="predicted"/>
<accession>A0ABS1QXW8</accession>
<keyword evidence="1" id="KW-1133">Transmembrane helix</keyword>
<sequence length="492" mass="56199">MNILSTRLVLLLFLSFLFFPCGSAKGIDYVIHAGSVESKKNNPRNGSVIQEVIITSQNAFDFLLDVDRNKELLRAAEYRTTLAQSLINYGKIKELVMMDSYLFKEMGIDKYLSEVLEESTKLALTLPDSNQQRFYSCLIDASNAGLKIPLDDQRLLYTRAYKHYASIDESAKEFKMAKSIGQASQALSLFLSQHVAQAREVFLKAISDIDERNIEEADYYLVFRYINFLAQTKANDDIEKWLKYALSLAREEGNIFYQALSYYHFVLLKVQQGLPDTSAKYLREYQLCKVALSAKELVRISFVESGYYDFSSISLVKKDKGIATFFGLVLLIVAGTIGASAYVYNASKKEKLSIVKRITLDDPIALPDDSQKVVDLSPNNIVGNEMNWKRDAAGVEYISNLKKMAENNDPLFMQKFKQFFRDFAEYVGKEAETPLNLAELEVCAYTKLGYTTKEVAYYRGDSIRSVENRKYRIRRKLNLPRDVDFTNWVLTA</sequence>
<dbReference type="SMART" id="SM00421">
    <property type="entry name" value="HTH_LUXR"/>
    <property type="match status" value="1"/>
</dbReference>
<feature type="domain" description="HTH luxR-type" evidence="2">
    <location>
        <begin position="432"/>
        <end position="489"/>
    </location>
</feature>
<dbReference type="InterPro" id="IPR016032">
    <property type="entry name" value="Sig_transdc_resp-reg_C-effctor"/>
</dbReference>
<dbReference type="EMBL" id="JAERTY010000001">
    <property type="protein sequence ID" value="MBL1407283.1"/>
    <property type="molecule type" value="Genomic_DNA"/>
</dbReference>
<dbReference type="SUPFAM" id="SSF46894">
    <property type="entry name" value="C-terminal effector domain of the bipartite response regulators"/>
    <property type="match status" value="1"/>
</dbReference>
<dbReference type="InterPro" id="IPR036388">
    <property type="entry name" value="WH-like_DNA-bd_sf"/>
</dbReference>
<dbReference type="Gene3D" id="1.10.10.10">
    <property type="entry name" value="Winged helix-like DNA-binding domain superfamily/Winged helix DNA-binding domain"/>
    <property type="match status" value="1"/>
</dbReference>
<dbReference type="RefSeq" id="WP_202101100.1">
    <property type="nucleotide sequence ID" value="NZ_JAERTY010000001.1"/>
</dbReference>
<evidence type="ECO:0000313" key="3">
    <source>
        <dbReference type="EMBL" id="MBL1407283.1"/>
    </source>
</evidence>
<evidence type="ECO:0000313" key="4">
    <source>
        <dbReference type="Proteomes" id="UP000625283"/>
    </source>
</evidence>
<evidence type="ECO:0000259" key="2">
    <source>
        <dbReference type="SMART" id="SM00421"/>
    </source>
</evidence>
<dbReference type="Proteomes" id="UP000625283">
    <property type="component" value="Unassembled WGS sequence"/>
</dbReference>
<evidence type="ECO:0000256" key="1">
    <source>
        <dbReference type="SAM" id="Phobius"/>
    </source>
</evidence>
<keyword evidence="4" id="KW-1185">Reference proteome</keyword>
<protein>
    <recommendedName>
        <fullName evidence="2">HTH luxR-type domain-containing protein</fullName>
    </recommendedName>
</protein>
<gene>
    <name evidence="3" type="ORF">JKG61_00820</name>
</gene>
<keyword evidence="1" id="KW-0812">Transmembrane</keyword>
<name>A0ABS1QXW8_9SPHI</name>
<dbReference type="InterPro" id="IPR000792">
    <property type="entry name" value="Tscrpt_reg_LuxR_C"/>
</dbReference>
<organism evidence="3 4">
    <name type="scientific">Sphingobacterium faecale</name>
    <dbReference type="NCBI Taxonomy" id="2803775"/>
    <lineage>
        <taxon>Bacteria</taxon>
        <taxon>Pseudomonadati</taxon>
        <taxon>Bacteroidota</taxon>
        <taxon>Sphingobacteriia</taxon>
        <taxon>Sphingobacteriales</taxon>
        <taxon>Sphingobacteriaceae</taxon>
        <taxon>Sphingobacterium</taxon>
    </lineage>
</organism>